<feature type="compositionally biased region" description="Basic and acidic residues" evidence="1">
    <location>
        <begin position="1"/>
        <end position="10"/>
    </location>
</feature>
<comment type="caution">
    <text evidence="2">The sequence shown here is derived from an EMBL/GenBank/DDBJ whole genome shotgun (WGS) entry which is preliminary data.</text>
</comment>
<dbReference type="EMBL" id="PYDT01000007">
    <property type="protein sequence ID" value="THU56413.1"/>
    <property type="molecule type" value="Genomic_DNA"/>
</dbReference>
<proteinExistence type="predicted"/>
<gene>
    <name evidence="2" type="ORF">C4D60_Mb11t17000</name>
</gene>
<dbReference type="Proteomes" id="UP000317650">
    <property type="component" value="Chromosome 11"/>
</dbReference>
<protein>
    <submittedName>
        <fullName evidence="2">Uncharacterized protein</fullName>
    </submittedName>
</protein>
<evidence type="ECO:0000313" key="3">
    <source>
        <dbReference type="Proteomes" id="UP000317650"/>
    </source>
</evidence>
<organism evidence="2 3">
    <name type="scientific">Musa balbisiana</name>
    <name type="common">Banana</name>
    <dbReference type="NCBI Taxonomy" id="52838"/>
    <lineage>
        <taxon>Eukaryota</taxon>
        <taxon>Viridiplantae</taxon>
        <taxon>Streptophyta</taxon>
        <taxon>Embryophyta</taxon>
        <taxon>Tracheophyta</taxon>
        <taxon>Spermatophyta</taxon>
        <taxon>Magnoliopsida</taxon>
        <taxon>Liliopsida</taxon>
        <taxon>Zingiberales</taxon>
        <taxon>Musaceae</taxon>
        <taxon>Musa</taxon>
    </lineage>
</organism>
<reference evidence="2 3" key="1">
    <citation type="journal article" date="2019" name="Nat. Plants">
        <title>Genome sequencing of Musa balbisiana reveals subgenome evolution and function divergence in polyploid bananas.</title>
        <authorList>
            <person name="Yao X."/>
        </authorList>
    </citation>
    <scope>NUCLEOTIDE SEQUENCE [LARGE SCALE GENOMIC DNA]</scope>
    <source>
        <strain evidence="3">cv. DH-PKW</strain>
        <tissue evidence="2">Leaves</tissue>
    </source>
</reference>
<dbReference type="PANTHER" id="PTHR36376">
    <property type="entry name" value="OS09G0514700 PROTEIN"/>
    <property type="match status" value="1"/>
</dbReference>
<sequence length="694" mass="76287">MRQETGHTRENLNGPDQTLKLPESDPLIFVLDAVKSNPNPNEVLSLPLRLSFYPSANAQRSTGAPAFLVLTRYQANATFTRFLLYRIPRGALFLLPRFPASVGLVPSLETDWLCCFGRKKDLEGRPALDSTAKEQPHRDAKTHVLIPKDAVNYSFWLIVLANWKRNASSAALLENSINSMDGSSRKSFISEPKANSSQVDTHGLSSGFNEIRGDDRPFYHTGNQMDVIDHMVNPTSGKTVTNALCPSWPANSNGTESIGYSTFEHCNKGVKSCVSADTKETRTTQILGLECKKTNIRSEFENLVRPRNEEQKLIHDAIRDTKTRNTVPMPCEHYKLHEYSMESGFVSSDEISTRTPTLQFFVMSEGGINLYVDLNSGPLEWINSMKDEMCVHQNAKHETRTLSKDISDSPEVDNHIKILPIDDTGMDLQGIEVEQNTGCTNSSSSSVVCENCNSEAYPPNTTVVTSGFSILTSGSVPVRLSVCLEENQVVSSSCAAYSAQNHLAFDTAPCAREGMLLTQDSFDASFTMLKGNASPSNASMRSITNEDDGGIYPVTNDGSTPKTACVDFVDVEVKALCNTLNDVPDENNLPMFKDMQDSVDTYHSGHLRNHTGACEGSFICCMNELPDNVCSHGGLSNSCQLTGQRLLDGPMADAQSEMRAPNGLFYQQACSNYGTLVPKEPMPVFQDESVPAHF</sequence>
<keyword evidence="3" id="KW-1185">Reference proteome</keyword>
<feature type="region of interest" description="Disordered" evidence="1">
    <location>
        <begin position="1"/>
        <end position="20"/>
    </location>
</feature>
<dbReference type="AlphaFoldDB" id="A0A4S8J4P3"/>
<feature type="region of interest" description="Disordered" evidence="1">
    <location>
        <begin position="188"/>
        <end position="207"/>
    </location>
</feature>
<dbReference type="PANTHER" id="PTHR36376:SF1">
    <property type="entry name" value="OS09G0514700 PROTEIN"/>
    <property type="match status" value="1"/>
</dbReference>
<evidence type="ECO:0000256" key="1">
    <source>
        <dbReference type="SAM" id="MobiDB-lite"/>
    </source>
</evidence>
<evidence type="ECO:0000313" key="2">
    <source>
        <dbReference type="EMBL" id="THU56413.1"/>
    </source>
</evidence>
<accession>A0A4S8J4P3</accession>
<name>A0A4S8J4P3_MUSBA</name>